<protein>
    <submittedName>
        <fullName evidence="1">Uncharacterized protein</fullName>
    </submittedName>
</protein>
<comment type="caution">
    <text evidence="1">The sequence shown here is derived from an EMBL/GenBank/DDBJ whole genome shotgun (WGS) entry which is preliminary data.</text>
</comment>
<evidence type="ECO:0000313" key="1">
    <source>
        <dbReference type="EMBL" id="PSR29399.1"/>
    </source>
</evidence>
<proteinExistence type="predicted"/>
<dbReference type="Proteomes" id="UP000242699">
    <property type="component" value="Unassembled WGS sequence"/>
</dbReference>
<dbReference type="AlphaFoldDB" id="A0A2T2X4I7"/>
<name>A0A2T2X4I7_9FIRM</name>
<evidence type="ECO:0000313" key="2">
    <source>
        <dbReference type="Proteomes" id="UP000242699"/>
    </source>
</evidence>
<dbReference type="EMBL" id="PXYT01000016">
    <property type="protein sequence ID" value="PSR29399.1"/>
    <property type="molecule type" value="Genomic_DNA"/>
</dbReference>
<organism evidence="1 2">
    <name type="scientific">Sulfobacillus benefaciens</name>
    <dbReference type="NCBI Taxonomy" id="453960"/>
    <lineage>
        <taxon>Bacteria</taxon>
        <taxon>Bacillati</taxon>
        <taxon>Bacillota</taxon>
        <taxon>Clostridia</taxon>
        <taxon>Eubacteriales</taxon>
        <taxon>Clostridiales Family XVII. Incertae Sedis</taxon>
        <taxon>Sulfobacillus</taxon>
    </lineage>
</organism>
<sequence>MRKVWEILYDLEPSALAELIKVERRLVRAGSEVVAILSITTRAYYDQVTSGVPVLVLILN</sequence>
<reference evidence="1 2" key="1">
    <citation type="journal article" date="2014" name="BMC Genomics">
        <title>Comparison of environmental and isolate Sulfobacillus genomes reveals diverse carbon, sulfur, nitrogen, and hydrogen metabolisms.</title>
        <authorList>
            <person name="Justice N.B."/>
            <person name="Norman A."/>
            <person name="Brown C.T."/>
            <person name="Singh A."/>
            <person name="Thomas B.C."/>
            <person name="Banfield J.F."/>
        </authorList>
    </citation>
    <scope>NUCLEOTIDE SEQUENCE [LARGE SCALE GENOMIC DNA]</scope>
    <source>
        <strain evidence="1">AMDSBA1</strain>
    </source>
</reference>
<accession>A0A2T2X4I7</accession>
<gene>
    <name evidence="1" type="ORF">C7B43_08655</name>
</gene>